<keyword evidence="1" id="KW-0479">Metal-binding</keyword>
<protein>
    <recommendedName>
        <fullName evidence="4">Zn(2)-C6 fungal-type domain-containing protein</fullName>
    </recommendedName>
</protein>
<dbReference type="GO" id="GO:0000981">
    <property type="term" value="F:DNA-binding transcription factor activity, RNA polymerase II-specific"/>
    <property type="evidence" value="ECO:0007669"/>
    <property type="project" value="InterPro"/>
</dbReference>
<dbReference type="PROSITE" id="PS50048">
    <property type="entry name" value="ZN2_CY6_FUNGAL_2"/>
    <property type="match status" value="1"/>
</dbReference>
<dbReference type="AlphaFoldDB" id="A0A6A6FH74"/>
<accession>A0A6A6FH74</accession>
<feature type="compositionally biased region" description="Polar residues" evidence="3">
    <location>
        <begin position="1"/>
        <end position="22"/>
    </location>
</feature>
<evidence type="ECO:0000313" key="5">
    <source>
        <dbReference type="EMBL" id="KAF2212806.1"/>
    </source>
</evidence>
<dbReference type="OrthoDB" id="2123952at2759"/>
<feature type="compositionally biased region" description="Polar residues" evidence="3">
    <location>
        <begin position="161"/>
        <end position="181"/>
    </location>
</feature>
<dbReference type="PANTHER" id="PTHR46910">
    <property type="entry name" value="TRANSCRIPTION FACTOR PDR1"/>
    <property type="match status" value="1"/>
</dbReference>
<proteinExistence type="predicted"/>
<feature type="compositionally biased region" description="Low complexity" evidence="3">
    <location>
        <begin position="142"/>
        <end position="151"/>
    </location>
</feature>
<feature type="compositionally biased region" description="Low complexity" evidence="3">
    <location>
        <begin position="182"/>
        <end position="194"/>
    </location>
</feature>
<dbReference type="InterPro" id="IPR050987">
    <property type="entry name" value="AtrR-like"/>
</dbReference>
<dbReference type="PANTHER" id="PTHR46910:SF13">
    <property type="entry name" value="SPECIFIC TRANSCRIPTION FACTOR, PUTATIVE (AFU_ORTHOLOGUE AFUA_4G06190)-RELATED"/>
    <property type="match status" value="1"/>
</dbReference>
<dbReference type="EMBL" id="ML992672">
    <property type="protein sequence ID" value="KAF2212806.1"/>
    <property type="molecule type" value="Genomic_DNA"/>
</dbReference>
<dbReference type="Pfam" id="PF00172">
    <property type="entry name" value="Zn_clus"/>
    <property type="match status" value="1"/>
</dbReference>
<feature type="domain" description="Zn(2)-C6 fungal-type" evidence="4">
    <location>
        <begin position="53"/>
        <end position="82"/>
    </location>
</feature>
<dbReference type="GO" id="GO:0006351">
    <property type="term" value="P:DNA-templated transcription"/>
    <property type="evidence" value="ECO:0007669"/>
    <property type="project" value="InterPro"/>
</dbReference>
<keyword evidence="2" id="KW-0539">Nucleus</keyword>
<organism evidence="5 6">
    <name type="scientific">Cercospora zeae-maydis SCOH1-5</name>
    <dbReference type="NCBI Taxonomy" id="717836"/>
    <lineage>
        <taxon>Eukaryota</taxon>
        <taxon>Fungi</taxon>
        <taxon>Dikarya</taxon>
        <taxon>Ascomycota</taxon>
        <taxon>Pezizomycotina</taxon>
        <taxon>Dothideomycetes</taxon>
        <taxon>Dothideomycetidae</taxon>
        <taxon>Mycosphaerellales</taxon>
        <taxon>Mycosphaerellaceae</taxon>
        <taxon>Cercospora</taxon>
    </lineage>
</organism>
<dbReference type="Gene3D" id="4.10.240.10">
    <property type="entry name" value="Zn(2)-C6 fungal-type DNA-binding domain"/>
    <property type="match status" value="1"/>
</dbReference>
<evidence type="ECO:0000313" key="6">
    <source>
        <dbReference type="Proteomes" id="UP000799539"/>
    </source>
</evidence>
<dbReference type="CDD" id="cd00067">
    <property type="entry name" value="GAL4"/>
    <property type="match status" value="1"/>
</dbReference>
<name>A0A6A6FH74_9PEZI</name>
<dbReference type="CDD" id="cd12148">
    <property type="entry name" value="fungal_TF_MHR"/>
    <property type="match status" value="1"/>
</dbReference>
<dbReference type="GO" id="GO:0003677">
    <property type="term" value="F:DNA binding"/>
    <property type="evidence" value="ECO:0007669"/>
    <property type="project" value="InterPro"/>
</dbReference>
<dbReference type="PROSITE" id="PS00463">
    <property type="entry name" value="ZN2_CY6_FUNGAL_1"/>
    <property type="match status" value="1"/>
</dbReference>
<dbReference type="SUPFAM" id="SSF57701">
    <property type="entry name" value="Zn2/Cys6 DNA-binding domain"/>
    <property type="match status" value="1"/>
</dbReference>
<dbReference type="InterPro" id="IPR036864">
    <property type="entry name" value="Zn2-C6_fun-type_DNA-bd_sf"/>
</dbReference>
<dbReference type="GO" id="GO:0008270">
    <property type="term" value="F:zinc ion binding"/>
    <property type="evidence" value="ECO:0007669"/>
    <property type="project" value="InterPro"/>
</dbReference>
<evidence type="ECO:0000259" key="4">
    <source>
        <dbReference type="PROSITE" id="PS50048"/>
    </source>
</evidence>
<dbReference type="Proteomes" id="UP000799539">
    <property type="component" value="Unassembled WGS sequence"/>
</dbReference>
<evidence type="ECO:0000256" key="2">
    <source>
        <dbReference type="ARBA" id="ARBA00023242"/>
    </source>
</evidence>
<evidence type="ECO:0000256" key="3">
    <source>
        <dbReference type="SAM" id="MobiDB-lite"/>
    </source>
</evidence>
<dbReference type="InterPro" id="IPR007219">
    <property type="entry name" value="XnlR_reg_dom"/>
</dbReference>
<sequence length="839" mass="92462">MPSKQTAGASAQDGDSTSTTHVAPSRPGKRVNPATGAGGPGSGKRRMAYAPRACDSCRRRKGKCDGNSPCEYCLGRGQACNYSLTSSDWRSVLGNVPPSQSSSNAPFNHVGHMMMSLQSKLDSLTSLIEQQQSRGNDRASAARDASGAERSPGSVVDHSPEAQSTLFSRQEKTTSSPKQRNASSDAGSSSHAASNTTGIRFFGHMSPDYSFHMARNRLLRDTDGTRDRVARLSIPGIDQDLASGLGRLETGLRASSVAGLSFPTFNSLVEVPLRMTLDEALRLVDVYDQIVGQRNPFVEMTVLKEQTTRWYEWAAEVVDKINGTPRPCPVDENDSLILLLVISIALAAETSSARTDTCEQIYTRVEESIKMKLVSPVTNMRDIIIILLSAHYHYFRGTSRASWRLCGVAGSMLMELGLHNGEVLRHVLESEKEREVAAVISATLLTLDHQYSAMMGLPTHHKVSSFPPELLSPVRTPYLRAMIPFLRISEMVSATILNAIQSGSYDDDEAFELANFQIEQWRRKSLSDHAPILLERPYCSDDQIPSWSLLIYLRANSVKNMLFRPLFFSTGRRMAAERQIKPALDLITDSVETLVQLDKGTAFYRNQHAHFQHMLSGACALLFLVLAYIADTENSELARTIQCEQPDVADKIMQVYNSSVALSQAYSSVSAAAETLLWRLNAMTPILDRLRTVSNEIHPAGSVNGTKPQEPPVAEMLQSSETTEQRPLPPKAILQVSPPTEGTNQPQMPLHDTNAFLMPNIIEQGSWPDQPLSTSNPNSISVNQPFNYDSMMAFGGVANTPANMSMMRWLMTNGESMVQPLPQWSFHADDDLFNTWNNS</sequence>
<feature type="region of interest" description="Disordered" evidence="3">
    <location>
        <begin position="129"/>
        <end position="194"/>
    </location>
</feature>
<evidence type="ECO:0000256" key="1">
    <source>
        <dbReference type="ARBA" id="ARBA00022723"/>
    </source>
</evidence>
<reference evidence="5" key="1">
    <citation type="journal article" date="2020" name="Stud. Mycol.">
        <title>101 Dothideomycetes genomes: a test case for predicting lifestyles and emergence of pathogens.</title>
        <authorList>
            <person name="Haridas S."/>
            <person name="Albert R."/>
            <person name="Binder M."/>
            <person name="Bloem J."/>
            <person name="Labutti K."/>
            <person name="Salamov A."/>
            <person name="Andreopoulos B."/>
            <person name="Baker S."/>
            <person name="Barry K."/>
            <person name="Bills G."/>
            <person name="Bluhm B."/>
            <person name="Cannon C."/>
            <person name="Castanera R."/>
            <person name="Culley D."/>
            <person name="Daum C."/>
            <person name="Ezra D."/>
            <person name="Gonzalez J."/>
            <person name="Henrissat B."/>
            <person name="Kuo A."/>
            <person name="Liang C."/>
            <person name="Lipzen A."/>
            <person name="Lutzoni F."/>
            <person name="Magnuson J."/>
            <person name="Mondo S."/>
            <person name="Nolan M."/>
            <person name="Ohm R."/>
            <person name="Pangilinan J."/>
            <person name="Park H.-J."/>
            <person name="Ramirez L."/>
            <person name="Alfaro M."/>
            <person name="Sun H."/>
            <person name="Tritt A."/>
            <person name="Yoshinaga Y."/>
            <person name="Zwiers L.-H."/>
            <person name="Turgeon B."/>
            <person name="Goodwin S."/>
            <person name="Spatafora J."/>
            <person name="Crous P."/>
            <person name="Grigoriev I."/>
        </authorList>
    </citation>
    <scope>NUCLEOTIDE SEQUENCE</scope>
    <source>
        <strain evidence="5">SCOH1-5</strain>
    </source>
</reference>
<dbReference type="Pfam" id="PF04082">
    <property type="entry name" value="Fungal_trans"/>
    <property type="match status" value="1"/>
</dbReference>
<dbReference type="SMART" id="SM00066">
    <property type="entry name" value="GAL4"/>
    <property type="match status" value="1"/>
</dbReference>
<gene>
    <name evidence="5" type="ORF">CERZMDRAFT_97305</name>
</gene>
<feature type="region of interest" description="Disordered" evidence="3">
    <location>
        <begin position="1"/>
        <end position="51"/>
    </location>
</feature>
<dbReference type="InterPro" id="IPR001138">
    <property type="entry name" value="Zn2Cys6_DnaBD"/>
</dbReference>
<keyword evidence="6" id="KW-1185">Reference proteome</keyword>